<dbReference type="Proteomes" id="UP000252792">
    <property type="component" value="Unassembled WGS sequence"/>
</dbReference>
<keyword evidence="2" id="KW-1185">Reference proteome</keyword>
<comment type="caution">
    <text evidence="1">The sequence shown here is derived from an EMBL/GenBank/DDBJ whole genome shotgun (WGS) entry which is preliminary data.</text>
</comment>
<dbReference type="InterPro" id="IPR011990">
    <property type="entry name" value="TPR-like_helical_dom_sf"/>
</dbReference>
<sequence length="637" mass="74710">MKNKSIALKDMVKELGYENIDSLSNQIRDILKDKEDFKKRYVIDESMDVRSRQERFLVSNDAETLVDNIAIIQQYSNLFGKAPEGEKWKLPYYHQLKNGVDEKSFKKNIHKQMDKLNSNLNRTKRSLKSLPIFSNTVLNNPKLDIRDTSIRELMEKDLGSDNLIDFGKVYELTTWNELLDLQEKVAEGETTSLNYQLIGDKLMSLGDIEQSIVALEESVELDSENGVAWALLSHIYYQILAKHLNEHHKALARTEFIGFIENPINSEEYWINERVEDTFNDVSKLREQFVNVAIKALRYWPSWEGLPIRLDDGTEKPNYYHSLQQSGGTSLELKRSDLFLIFLNQINEQDFLQNRDQYIEILRSFQHWNIDLYPLTNIHFFPLDFYGPLIRYISWVNKGEVANVIKKLAKQLECYSHSADKSIMFLQNPFVSQMFWKHLGRKEYTNLLMSLEGMVCKNICNSRIETLATLQLEEILNCFKDLSKLLQEEWFTCHKLLDVSENREISGVSSEAVKSQLDVSSHSSLKLIDSWKSYLDDALYTKNVHAPGDRHVLIFMASFIEVYHNLNINENSEIMMLFVNNKQYFSYVRARLDERVISLFFNYILDKKQFFETNLYDATQKLILLDQELAMEDLEFY</sequence>
<dbReference type="RefSeq" id="WP_113915625.1">
    <property type="nucleotide sequence ID" value="NZ_QNSE01000003.1"/>
</dbReference>
<accession>A0A366JFS6</accession>
<name>A0A366JFS6_9GAMM</name>
<organism evidence="1 2">
    <name type="scientific">Marinomonas rhizomae</name>
    <dbReference type="NCBI Taxonomy" id="491948"/>
    <lineage>
        <taxon>Bacteria</taxon>
        <taxon>Pseudomonadati</taxon>
        <taxon>Pseudomonadota</taxon>
        <taxon>Gammaproteobacteria</taxon>
        <taxon>Oceanospirillales</taxon>
        <taxon>Oceanospirillaceae</taxon>
        <taxon>Marinomonas</taxon>
    </lineage>
</organism>
<gene>
    <name evidence="1" type="ORF">DFP80_103191</name>
</gene>
<reference evidence="1 2" key="1">
    <citation type="submission" date="2018-06" db="EMBL/GenBank/DDBJ databases">
        <title>Genomic Encyclopedia of Type Strains, Phase III (KMG-III): the genomes of soil and plant-associated and newly described type strains.</title>
        <authorList>
            <person name="Whitman W."/>
        </authorList>
    </citation>
    <scope>NUCLEOTIDE SEQUENCE [LARGE SCALE GENOMIC DNA]</scope>
    <source>
        <strain evidence="1 2">CECT 7377</strain>
    </source>
</reference>
<evidence type="ECO:0000313" key="1">
    <source>
        <dbReference type="EMBL" id="RBP84718.1"/>
    </source>
</evidence>
<dbReference type="Gene3D" id="1.25.40.10">
    <property type="entry name" value="Tetratricopeptide repeat domain"/>
    <property type="match status" value="1"/>
</dbReference>
<dbReference type="AlphaFoldDB" id="A0A366JFS6"/>
<proteinExistence type="predicted"/>
<evidence type="ECO:0008006" key="3">
    <source>
        <dbReference type="Google" id="ProtNLM"/>
    </source>
</evidence>
<dbReference type="SUPFAM" id="SSF48452">
    <property type="entry name" value="TPR-like"/>
    <property type="match status" value="1"/>
</dbReference>
<evidence type="ECO:0000313" key="2">
    <source>
        <dbReference type="Proteomes" id="UP000252792"/>
    </source>
</evidence>
<dbReference type="EMBL" id="QNSE01000003">
    <property type="protein sequence ID" value="RBP84718.1"/>
    <property type="molecule type" value="Genomic_DNA"/>
</dbReference>
<dbReference type="OrthoDB" id="7061198at2"/>
<protein>
    <recommendedName>
        <fullName evidence="3">Tetratricopeptide repeat protein</fullName>
    </recommendedName>
</protein>